<evidence type="ECO:0000313" key="2">
    <source>
        <dbReference type="EMBL" id="PBK85674.1"/>
    </source>
</evidence>
<sequence>MLQVALLALSVSLVRCTRHHCICSISNDGILADSVASQFYAQANEYRRARNDSLSWTDIVAVHHDTAPSTPFAHDVLLEHQALRKL</sequence>
<accession>A0A2H3CW22</accession>
<evidence type="ECO:0000256" key="1">
    <source>
        <dbReference type="SAM" id="SignalP"/>
    </source>
</evidence>
<proteinExistence type="predicted"/>
<evidence type="ECO:0000313" key="3">
    <source>
        <dbReference type="Proteomes" id="UP000217790"/>
    </source>
</evidence>
<evidence type="ECO:0008006" key="4">
    <source>
        <dbReference type="Google" id="ProtNLM"/>
    </source>
</evidence>
<name>A0A2H3CW22_ARMGA</name>
<feature type="signal peptide" evidence="1">
    <location>
        <begin position="1"/>
        <end position="16"/>
    </location>
</feature>
<protein>
    <recommendedName>
        <fullName evidence="4">Secreted protein</fullName>
    </recommendedName>
</protein>
<dbReference type="InParanoid" id="A0A2H3CW22"/>
<keyword evidence="3" id="KW-1185">Reference proteome</keyword>
<gene>
    <name evidence="2" type="ORF">ARMGADRAFT_1017745</name>
</gene>
<feature type="chain" id="PRO_5013655547" description="Secreted protein" evidence="1">
    <location>
        <begin position="17"/>
        <end position="86"/>
    </location>
</feature>
<reference evidence="3" key="1">
    <citation type="journal article" date="2017" name="Nat. Ecol. Evol.">
        <title>Genome expansion and lineage-specific genetic innovations in the forest pathogenic fungi Armillaria.</title>
        <authorList>
            <person name="Sipos G."/>
            <person name="Prasanna A.N."/>
            <person name="Walter M.C."/>
            <person name="O'Connor E."/>
            <person name="Balint B."/>
            <person name="Krizsan K."/>
            <person name="Kiss B."/>
            <person name="Hess J."/>
            <person name="Varga T."/>
            <person name="Slot J."/>
            <person name="Riley R."/>
            <person name="Boka B."/>
            <person name="Rigling D."/>
            <person name="Barry K."/>
            <person name="Lee J."/>
            <person name="Mihaltcheva S."/>
            <person name="LaButti K."/>
            <person name="Lipzen A."/>
            <person name="Waldron R."/>
            <person name="Moloney N.M."/>
            <person name="Sperisen C."/>
            <person name="Kredics L."/>
            <person name="Vagvoelgyi C."/>
            <person name="Patrignani A."/>
            <person name="Fitzpatrick D."/>
            <person name="Nagy I."/>
            <person name="Doyle S."/>
            <person name="Anderson J.B."/>
            <person name="Grigoriev I.V."/>
            <person name="Gueldener U."/>
            <person name="Muensterkoetter M."/>
            <person name="Nagy L.G."/>
        </authorList>
    </citation>
    <scope>NUCLEOTIDE SEQUENCE [LARGE SCALE GENOMIC DNA]</scope>
    <source>
        <strain evidence="3">Ar21-2</strain>
    </source>
</reference>
<dbReference type="Proteomes" id="UP000217790">
    <property type="component" value="Unassembled WGS sequence"/>
</dbReference>
<dbReference type="AlphaFoldDB" id="A0A2H3CW22"/>
<organism evidence="2 3">
    <name type="scientific">Armillaria gallica</name>
    <name type="common">Bulbous honey fungus</name>
    <name type="synonym">Armillaria bulbosa</name>
    <dbReference type="NCBI Taxonomy" id="47427"/>
    <lineage>
        <taxon>Eukaryota</taxon>
        <taxon>Fungi</taxon>
        <taxon>Dikarya</taxon>
        <taxon>Basidiomycota</taxon>
        <taxon>Agaricomycotina</taxon>
        <taxon>Agaricomycetes</taxon>
        <taxon>Agaricomycetidae</taxon>
        <taxon>Agaricales</taxon>
        <taxon>Marasmiineae</taxon>
        <taxon>Physalacriaceae</taxon>
        <taxon>Armillaria</taxon>
    </lineage>
</organism>
<dbReference type="EMBL" id="KZ293689">
    <property type="protein sequence ID" value="PBK85674.1"/>
    <property type="molecule type" value="Genomic_DNA"/>
</dbReference>
<keyword evidence="1" id="KW-0732">Signal</keyword>